<dbReference type="AlphaFoldDB" id="A0A2G9ZLI1"/>
<proteinExistence type="predicted"/>
<dbReference type="Gene3D" id="3.90.550.10">
    <property type="entry name" value="Spore Coat Polysaccharide Biosynthesis Protein SpsA, Chain A"/>
    <property type="match status" value="1"/>
</dbReference>
<organism evidence="2 3">
    <name type="scientific">Candidatus Falkowbacteria bacterium CG23_combo_of_CG06-09_8_20_14_all_49_15</name>
    <dbReference type="NCBI Taxonomy" id="1974572"/>
    <lineage>
        <taxon>Bacteria</taxon>
        <taxon>Candidatus Falkowiibacteriota</taxon>
    </lineage>
</organism>
<comment type="caution">
    <text evidence="2">The sequence shown here is derived from an EMBL/GenBank/DDBJ whole genome shotgun (WGS) entry which is preliminary data.</text>
</comment>
<name>A0A2G9ZLI1_9BACT</name>
<accession>A0A2G9ZLI1</accession>
<feature type="transmembrane region" description="Helical" evidence="1">
    <location>
        <begin position="21"/>
        <end position="44"/>
    </location>
</feature>
<keyword evidence="1" id="KW-0472">Membrane</keyword>
<evidence type="ECO:0000313" key="2">
    <source>
        <dbReference type="EMBL" id="PIP33450.1"/>
    </source>
</evidence>
<keyword evidence="1" id="KW-1133">Transmembrane helix</keyword>
<evidence type="ECO:0000256" key="1">
    <source>
        <dbReference type="SAM" id="Phobius"/>
    </source>
</evidence>
<dbReference type="EMBL" id="PCSD01000100">
    <property type="protein sequence ID" value="PIP33450.1"/>
    <property type="molecule type" value="Genomic_DNA"/>
</dbReference>
<dbReference type="InterPro" id="IPR029044">
    <property type="entry name" value="Nucleotide-diphossugar_trans"/>
</dbReference>
<feature type="transmembrane region" description="Helical" evidence="1">
    <location>
        <begin position="441"/>
        <end position="461"/>
    </location>
</feature>
<reference evidence="2 3" key="1">
    <citation type="submission" date="2017-09" db="EMBL/GenBank/DDBJ databases">
        <title>Depth-based differentiation of microbial function through sediment-hosted aquifers and enrichment of novel symbionts in the deep terrestrial subsurface.</title>
        <authorList>
            <person name="Probst A.J."/>
            <person name="Ladd B."/>
            <person name="Jarett J.K."/>
            <person name="Geller-Mcgrath D.E."/>
            <person name="Sieber C.M."/>
            <person name="Emerson J.B."/>
            <person name="Anantharaman K."/>
            <person name="Thomas B.C."/>
            <person name="Malmstrom R."/>
            <person name="Stieglmeier M."/>
            <person name="Klingl A."/>
            <person name="Woyke T."/>
            <person name="Ryan C.M."/>
            <person name="Banfield J.F."/>
        </authorList>
    </citation>
    <scope>NUCLEOTIDE SEQUENCE [LARGE SCALE GENOMIC DNA]</scope>
    <source>
        <strain evidence="2">CG23_combo_of_CG06-09_8_20_14_all_49_15</strain>
    </source>
</reference>
<dbReference type="PANTHER" id="PTHR36851:SF1">
    <property type="entry name" value="GLYCO_TRANS_2-LIKE DOMAIN-CONTAINING PROTEIN"/>
    <property type="match status" value="1"/>
</dbReference>
<dbReference type="SUPFAM" id="SSF53448">
    <property type="entry name" value="Nucleotide-diphospho-sugar transferases"/>
    <property type="match status" value="1"/>
</dbReference>
<protein>
    <submittedName>
        <fullName evidence="2">Uncharacterized protein</fullName>
    </submittedName>
</protein>
<dbReference type="Proteomes" id="UP000230729">
    <property type="component" value="Unassembled WGS sequence"/>
</dbReference>
<evidence type="ECO:0000313" key="3">
    <source>
        <dbReference type="Proteomes" id="UP000230729"/>
    </source>
</evidence>
<keyword evidence="1" id="KW-0812">Transmembrane</keyword>
<feature type="transmembrane region" description="Helical" evidence="1">
    <location>
        <begin position="473"/>
        <end position="492"/>
    </location>
</feature>
<feature type="transmembrane region" description="Helical" evidence="1">
    <location>
        <begin position="401"/>
        <end position="421"/>
    </location>
</feature>
<gene>
    <name evidence="2" type="ORF">COX22_04310</name>
</gene>
<feature type="transmembrane region" description="Helical" evidence="1">
    <location>
        <begin position="50"/>
        <end position="72"/>
    </location>
</feature>
<dbReference type="PANTHER" id="PTHR36851">
    <property type="entry name" value="UNNAMED PRODUCT"/>
    <property type="match status" value="1"/>
</dbReference>
<sequence length="516" mass="60222">MNNTNYQKISRASELSGSDRLLYRALEIFPGFLSWLTLIGLFFLSIISPFFAAIFIIIFDIYWLLLVVYLIIHLLAAYKKMRAHLEQDWEKKLQDLPAAARVLPFSWTEIIQVIIFPTYQEGLEIIRASFRALLQSGWPAEKLIVVLATEKRAGPEAQVRAETIRQEFGHCFRAFLVTIHPDNIPGEIKGKGSNQAWAARKLRDKIIEPAHFDPKKILVNIFDIDSIIFPGYFHCLAYHFLTAEKPYRSSYQPIPIYHNNIWQAPFFSRVSAYSNSFWQMMQQIRCEKLATYSSHALTWTALLEIDFWAPNMVSEDSRIFWHLFLHYRGDYRVIPLHFPISMDATMDKSFWQSAKNLYRQQRRWGWGVENIPYLMFNMIKNWQFLPKKLFINRLLVQLHGFHSWATNALIIGLFGWLPIFFGGDEFRASILSANLPVTTRLLMSLAMVGLIISAIISALLLPRPPKKFFFQKITIFFQWLILPFNIIIFGSIPGLEAQTRLMFGKYLGFWVTPKNR</sequence>